<evidence type="ECO:0000313" key="6">
    <source>
        <dbReference type="EMBL" id="WEF31468.1"/>
    </source>
</evidence>
<evidence type="ECO:0000256" key="3">
    <source>
        <dbReference type="ARBA" id="ARBA00022989"/>
    </source>
</evidence>
<dbReference type="RefSeq" id="WP_277414240.1">
    <property type="nucleotide sequence ID" value="NZ_CP119083.1"/>
</dbReference>
<feature type="transmembrane region" description="Helical" evidence="5">
    <location>
        <begin position="25"/>
        <end position="44"/>
    </location>
</feature>
<dbReference type="InterPro" id="IPR007792">
    <property type="entry name" value="T4SS_VirB3/TrbD/AvhB"/>
</dbReference>
<keyword evidence="2 5" id="KW-0812">Transmembrane</keyword>
<organism evidence="6 7">
    <name type="scientific">Pseudoduganella chitinolytica</name>
    <dbReference type="NCBI Taxonomy" id="34070"/>
    <lineage>
        <taxon>Bacteria</taxon>
        <taxon>Pseudomonadati</taxon>
        <taxon>Pseudomonadota</taxon>
        <taxon>Betaproteobacteria</taxon>
        <taxon>Burkholderiales</taxon>
        <taxon>Oxalobacteraceae</taxon>
        <taxon>Telluria group</taxon>
        <taxon>Pseudoduganella</taxon>
    </lineage>
</organism>
<gene>
    <name evidence="6" type="ORF">PX653_18645</name>
</gene>
<proteinExistence type="predicted"/>
<keyword evidence="7" id="KW-1185">Reference proteome</keyword>
<dbReference type="EMBL" id="CP119083">
    <property type="protein sequence ID" value="WEF31468.1"/>
    <property type="molecule type" value="Genomic_DNA"/>
</dbReference>
<evidence type="ECO:0000256" key="2">
    <source>
        <dbReference type="ARBA" id="ARBA00022692"/>
    </source>
</evidence>
<comment type="subcellular location">
    <subcellularLocation>
        <location evidence="1">Membrane</location>
    </subcellularLocation>
</comment>
<sequence>MQDGTQEDVYTDELFVGLTRPTTMWGIPYTAFVVEFMVTTLVFLAVGNPLYLLLAVPIHAVLYAISASNPKAFDGMMMWLKTVGRCRNNRFWGAASFSPLARSKWEQ</sequence>
<dbReference type="Proteomes" id="UP001216510">
    <property type="component" value="Chromosome"/>
</dbReference>
<name>A0ABY8B911_9BURK</name>
<accession>A0ABY8B911</accession>
<keyword evidence="3 5" id="KW-1133">Transmembrane helix</keyword>
<keyword evidence="4 5" id="KW-0472">Membrane</keyword>
<evidence type="ECO:0000256" key="5">
    <source>
        <dbReference type="SAM" id="Phobius"/>
    </source>
</evidence>
<evidence type="ECO:0000256" key="1">
    <source>
        <dbReference type="ARBA" id="ARBA00004370"/>
    </source>
</evidence>
<reference evidence="6 7" key="1">
    <citation type="submission" date="2023-02" db="EMBL/GenBank/DDBJ databases">
        <title>Gemone sequence of Telluria chitinolytica ACM 3522T.</title>
        <authorList>
            <person name="Frediansyah A."/>
            <person name="Miess H."/>
            <person name="Gross H."/>
        </authorList>
    </citation>
    <scope>NUCLEOTIDE SEQUENCE [LARGE SCALE GENOMIC DNA]</scope>
    <source>
        <strain evidence="6 7">ACM 3522</strain>
    </source>
</reference>
<evidence type="ECO:0000256" key="4">
    <source>
        <dbReference type="ARBA" id="ARBA00023136"/>
    </source>
</evidence>
<dbReference type="Pfam" id="PF05101">
    <property type="entry name" value="VirB3"/>
    <property type="match status" value="1"/>
</dbReference>
<feature type="transmembrane region" description="Helical" evidence="5">
    <location>
        <begin position="50"/>
        <end position="68"/>
    </location>
</feature>
<evidence type="ECO:0000313" key="7">
    <source>
        <dbReference type="Proteomes" id="UP001216510"/>
    </source>
</evidence>
<protein>
    <submittedName>
        <fullName evidence="6">Type IV secretion system protein VirB3</fullName>
    </submittedName>
</protein>